<evidence type="ECO:0000313" key="4">
    <source>
        <dbReference type="EMBL" id="KAL2457396.1"/>
    </source>
</evidence>
<keyword evidence="5" id="KW-1185">Reference proteome</keyword>
<accession>A0ABD1P0I4</accession>
<feature type="region of interest" description="Disordered" evidence="3">
    <location>
        <begin position="1"/>
        <end position="137"/>
    </location>
</feature>
<name>A0ABD1P0I4_9LAMI</name>
<dbReference type="PANTHER" id="PTHR31807:SF27">
    <property type="entry name" value="QWRF MOTIF-CONTAINING PROTEIN 7"/>
    <property type="match status" value="1"/>
</dbReference>
<comment type="similarity">
    <text evidence="1">Belongs to the QWRF family.</text>
</comment>
<dbReference type="AlphaFoldDB" id="A0ABD1P0I4"/>
<keyword evidence="2" id="KW-0175">Coiled coil</keyword>
<evidence type="ECO:0000256" key="2">
    <source>
        <dbReference type="SAM" id="Coils"/>
    </source>
</evidence>
<feature type="coiled-coil region" evidence="2">
    <location>
        <begin position="313"/>
        <end position="340"/>
    </location>
</feature>
<dbReference type="EMBL" id="JBFOLK010000062">
    <property type="protein sequence ID" value="KAL2457396.1"/>
    <property type="molecule type" value="Genomic_DNA"/>
</dbReference>
<gene>
    <name evidence="4" type="ORF">Adt_46392</name>
</gene>
<evidence type="ECO:0000313" key="5">
    <source>
        <dbReference type="Proteomes" id="UP001604336"/>
    </source>
</evidence>
<protein>
    <submittedName>
        <fullName evidence="4">QWRF motif-containing protein 7</fullName>
    </submittedName>
</protein>
<feature type="compositionally biased region" description="Polar residues" evidence="3">
    <location>
        <begin position="24"/>
        <end position="52"/>
    </location>
</feature>
<dbReference type="Pfam" id="PF04484">
    <property type="entry name" value="QWRF"/>
    <property type="match status" value="1"/>
</dbReference>
<sequence length="366" mass="41496">MDNPHPRRLQQAIIPRSQRLLRCQSGSTAGSSLQEMRTNSSNSAPKSATKSRTGFKHEQNDQNPLSNKKTQKEITDTSAGFVRFLPRSKSKTEVPRRTRSVPTSPSAWALSPGRSFPLPVPKAPSSETLKRDLKKGGGVGGGGVSAVLKFFGQKKVSPVLEEDNHRFRVMHNRLLQWRFANARAEASMAAVKRVAEKKLFNIWVKISLRRNFMIEKRNEVVKLKHQIKLYEMMKSQMKYMTEWSRIEAKNCEAVGRVARKLSAISVCLPLADGAEVQVMSFHDAISTAMGVMDSIEAMIVDIHRQIETSNYVLMEILIVLRQYKEYLEELEKRIAIVTSLEVQENSLRVCFIQLGKEMKEPQFVHS</sequence>
<dbReference type="Proteomes" id="UP001604336">
    <property type="component" value="Unassembled WGS sequence"/>
</dbReference>
<evidence type="ECO:0000256" key="3">
    <source>
        <dbReference type="SAM" id="MobiDB-lite"/>
    </source>
</evidence>
<evidence type="ECO:0000256" key="1">
    <source>
        <dbReference type="ARBA" id="ARBA00010016"/>
    </source>
</evidence>
<reference evidence="5" key="1">
    <citation type="submission" date="2024-07" db="EMBL/GenBank/DDBJ databases">
        <title>Two chromosome-level genome assemblies of Korean endemic species Abeliophyllum distichum and Forsythia ovata (Oleaceae).</title>
        <authorList>
            <person name="Jang H."/>
        </authorList>
    </citation>
    <scope>NUCLEOTIDE SEQUENCE [LARGE SCALE GENOMIC DNA]</scope>
</reference>
<comment type="caution">
    <text evidence="4">The sequence shown here is derived from an EMBL/GenBank/DDBJ whole genome shotgun (WGS) entry which is preliminary data.</text>
</comment>
<dbReference type="InterPro" id="IPR007573">
    <property type="entry name" value="QWRF"/>
</dbReference>
<organism evidence="4 5">
    <name type="scientific">Abeliophyllum distichum</name>
    <dbReference type="NCBI Taxonomy" id="126358"/>
    <lineage>
        <taxon>Eukaryota</taxon>
        <taxon>Viridiplantae</taxon>
        <taxon>Streptophyta</taxon>
        <taxon>Embryophyta</taxon>
        <taxon>Tracheophyta</taxon>
        <taxon>Spermatophyta</taxon>
        <taxon>Magnoliopsida</taxon>
        <taxon>eudicotyledons</taxon>
        <taxon>Gunneridae</taxon>
        <taxon>Pentapetalae</taxon>
        <taxon>asterids</taxon>
        <taxon>lamiids</taxon>
        <taxon>Lamiales</taxon>
        <taxon>Oleaceae</taxon>
        <taxon>Forsythieae</taxon>
        <taxon>Abeliophyllum</taxon>
    </lineage>
</organism>
<proteinExistence type="inferred from homology"/>
<dbReference type="PANTHER" id="PTHR31807">
    <property type="entry name" value="AUGMIN FAMILY MEMBER"/>
    <property type="match status" value="1"/>
</dbReference>